<protein>
    <submittedName>
        <fullName evidence="2">SNF2_N domain-containing protein</fullName>
    </submittedName>
</protein>
<organism evidence="1 2">
    <name type="scientific">Macrostomum lignano</name>
    <dbReference type="NCBI Taxonomy" id="282301"/>
    <lineage>
        <taxon>Eukaryota</taxon>
        <taxon>Metazoa</taxon>
        <taxon>Spiralia</taxon>
        <taxon>Lophotrochozoa</taxon>
        <taxon>Platyhelminthes</taxon>
        <taxon>Rhabditophora</taxon>
        <taxon>Macrostomorpha</taxon>
        <taxon>Macrostomida</taxon>
        <taxon>Macrostomidae</taxon>
        <taxon>Macrostomum</taxon>
    </lineage>
</organism>
<dbReference type="WBParaSite" id="maker-uti_cns_0045895-snap-gene-0.18-mRNA-1">
    <property type="protein sequence ID" value="maker-uti_cns_0045895-snap-gene-0.18-mRNA-1"/>
    <property type="gene ID" value="maker-uti_cns_0045895-snap-gene-0.18"/>
</dbReference>
<accession>A0A1I8J6H3</accession>
<dbReference type="AlphaFoldDB" id="A0A1I8J6H3"/>
<name>A0A1I8J6H3_9PLAT</name>
<keyword evidence="1" id="KW-1185">Reference proteome</keyword>
<dbReference type="Proteomes" id="UP000095280">
    <property type="component" value="Unplaced"/>
</dbReference>
<evidence type="ECO:0000313" key="1">
    <source>
        <dbReference type="Proteomes" id="UP000095280"/>
    </source>
</evidence>
<evidence type="ECO:0000313" key="2">
    <source>
        <dbReference type="WBParaSite" id="maker-uti_cns_0045895-snap-gene-0.18-mRNA-1"/>
    </source>
</evidence>
<proteinExistence type="predicted"/>
<reference evidence="2" key="1">
    <citation type="submission" date="2016-11" db="UniProtKB">
        <authorList>
            <consortium name="WormBaseParasite"/>
        </authorList>
    </citation>
    <scope>IDENTIFICATION</scope>
</reference>
<sequence>RLSAGYFRPSTTSLASSSHCEDGKACGDDQSDCNANRDADRNGAGDNMFASRLTIDRFLRVSNVAPSRHLWRLFEGRQATHCNSIGAAMGAQGSGALHYLTAIEDVECRLGEAFGTAMWRRSGLPELQVNKPPNGTRAALADSVMSELTHKVMSRPIL</sequence>